<dbReference type="InterPro" id="IPR032696">
    <property type="entry name" value="SQ_cyclase_C"/>
</dbReference>
<gene>
    <name evidence="2" type="ORF">HNR02_002025</name>
</gene>
<evidence type="ECO:0000313" key="2">
    <source>
        <dbReference type="EMBL" id="NYI88702.1"/>
    </source>
</evidence>
<accession>A0A853B1E9</accession>
<dbReference type="RefSeq" id="WP_179772901.1">
    <property type="nucleotide sequence ID" value="NZ_JACCFK010000001.1"/>
</dbReference>
<name>A0A853B1E9_9PSEU</name>
<evidence type="ECO:0000313" key="3">
    <source>
        <dbReference type="Proteomes" id="UP000549616"/>
    </source>
</evidence>
<dbReference type="AlphaFoldDB" id="A0A853B1E9"/>
<dbReference type="SUPFAM" id="SSF48239">
    <property type="entry name" value="Terpenoid cyclases/Protein prenyltransferases"/>
    <property type="match status" value="1"/>
</dbReference>
<keyword evidence="3" id="KW-1185">Reference proteome</keyword>
<evidence type="ECO:0000259" key="1">
    <source>
        <dbReference type="Pfam" id="PF13243"/>
    </source>
</evidence>
<dbReference type="InterPro" id="IPR008930">
    <property type="entry name" value="Terpenoid_cyclase/PrenylTrfase"/>
</dbReference>
<dbReference type="Pfam" id="PF13243">
    <property type="entry name" value="SQHop_cyclase_C"/>
    <property type="match status" value="1"/>
</dbReference>
<sequence>MTALRTLAEKRGRDLGQVVTGALDYLTGCRRPDGSIAEDPAIRIFQDWDSVNALKAIGLWPEFATGTHRRTAEAIMDFLRAREKPTGMLSWGVLATGPADYCTETSSEYVTALTLAGRGAECGAKASFLRARQLPSGPWAEVHPHIPQAFQTEPSVTGFAAMALTGLDQEPRYLDEMLAFLAGRQQPDGHFGINWYYYGTYYYLMAPAVAALAEFGHLTAVARARDFVLSQQRQDGSWFDQIDEFGDYSSPEQHTAMALETLAHAGVGVGEPAVARGVDWLLGRVRPDGGWRGGRYPYPDTDSYRGFHATQDVFTTARAMSALKLLDGLEA</sequence>
<dbReference type="EMBL" id="JACCFK010000001">
    <property type="protein sequence ID" value="NYI88702.1"/>
    <property type="molecule type" value="Genomic_DNA"/>
</dbReference>
<feature type="domain" description="Squalene cyclase C-terminal" evidence="1">
    <location>
        <begin position="160"/>
        <end position="297"/>
    </location>
</feature>
<dbReference type="Gene3D" id="1.50.10.20">
    <property type="match status" value="2"/>
</dbReference>
<reference evidence="2 3" key="1">
    <citation type="submission" date="2020-07" db="EMBL/GenBank/DDBJ databases">
        <title>Sequencing the genomes of 1000 actinobacteria strains.</title>
        <authorList>
            <person name="Klenk H.-P."/>
        </authorList>
    </citation>
    <scope>NUCLEOTIDE SEQUENCE [LARGE SCALE GENOMIC DNA]</scope>
    <source>
        <strain evidence="2 3">DSM 104006</strain>
    </source>
</reference>
<comment type="caution">
    <text evidence="2">The sequence shown here is derived from an EMBL/GenBank/DDBJ whole genome shotgun (WGS) entry which is preliminary data.</text>
</comment>
<dbReference type="Proteomes" id="UP000549616">
    <property type="component" value="Unassembled WGS sequence"/>
</dbReference>
<protein>
    <submittedName>
        <fullName evidence="2">Squalene cyclase</fullName>
    </submittedName>
</protein>
<organism evidence="2 3">
    <name type="scientific">Amycolatopsis endophytica</name>
    <dbReference type="NCBI Taxonomy" id="860233"/>
    <lineage>
        <taxon>Bacteria</taxon>
        <taxon>Bacillati</taxon>
        <taxon>Actinomycetota</taxon>
        <taxon>Actinomycetes</taxon>
        <taxon>Pseudonocardiales</taxon>
        <taxon>Pseudonocardiaceae</taxon>
        <taxon>Amycolatopsis</taxon>
    </lineage>
</organism>
<proteinExistence type="predicted"/>